<keyword evidence="4 7" id="KW-0812">Transmembrane</keyword>
<sequence>MDKNNKRLEIVSGIKWTTVGTIVVALTALLKISILTRFLEKSDFGLMALIMFVLGFTDLFTDMGLTSAILHKQNIAKKEYASLYWFNIGFSLLLYALLFFVSPFIADFYEEPRLSILIPLLGLNIIASAIGRIFKTMEAKVLHFRRISIYEIIAAIISVLLAVVLAMNNYGILSLVYSALLQYFTQNLLYFIHGYRKYGLLSHFKYRETKPFLKIGIYQVGGQVINYFNRDLDILIIGKVFGQEILGGYSLAKQLVYRPTQILNPIFTKVASPVLAQMQHSLSDLRKNYLKFLNYVMTVNIPVYLGIIIFAPFIVEVLYGTGYGDVVLLVRLLSVYMIFRAIGNPIGSLVIATGRTDLEFYWNLISLLVMPVCILIGSQFSIEIVPTSMIFAMILLLVPSWRFLVYRLTKASFKEYILSLIPRLDFVKIFKTYIRK</sequence>
<feature type="transmembrane region" description="Helical" evidence="7">
    <location>
        <begin position="147"/>
        <end position="166"/>
    </location>
</feature>
<keyword evidence="3" id="KW-1003">Cell membrane</keyword>
<name>A0ABS7EQ95_9FLAO</name>
<dbReference type="Pfam" id="PF13440">
    <property type="entry name" value="Polysacc_synt_3"/>
    <property type="match status" value="1"/>
</dbReference>
<dbReference type="Proteomes" id="UP001196136">
    <property type="component" value="Unassembled WGS sequence"/>
</dbReference>
<keyword evidence="6 7" id="KW-0472">Membrane</keyword>
<keyword evidence="5 7" id="KW-1133">Transmembrane helix</keyword>
<evidence type="ECO:0000256" key="6">
    <source>
        <dbReference type="ARBA" id="ARBA00023136"/>
    </source>
</evidence>
<evidence type="ECO:0000313" key="9">
    <source>
        <dbReference type="Proteomes" id="UP001196136"/>
    </source>
</evidence>
<keyword evidence="9" id="KW-1185">Reference proteome</keyword>
<dbReference type="PANTHER" id="PTHR30250:SF10">
    <property type="entry name" value="LIPOPOLYSACCHARIDE BIOSYNTHESIS PROTEIN WZXC"/>
    <property type="match status" value="1"/>
</dbReference>
<feature type="transmembrane region" description="Helical" evidence="7">
    <location>
        <begin position="114"/>
        <end position="135"/>
    </location>
</feature>
<evidence type="ECO:0000256" key="7">
    <source>
        <dbReference type="SAM" id="Phobius"/>
    </source>
</evidence>
<proteinExistence type="inferred from homology"/>
<dbReference type="PANTHER" id="PTHR30250">
    <property type="entry name" value="PST FAMILY PREDICTED COLANIC ACID TRANSPORTER"/>
    <property type="match status" value="1"/>
</dbReference>
<feature type="transmembrane region" description="Helical" evidence="7">
    <location>
        <begin position="360"/>
        <end position="378"/>
    </location>
</feature>
<gene>
    <name evidence="8" type="ORF">K1F36_04030</name>
</gene>
<comment type="similarity">
    <text evidence="2">Belongs to the polysaccharide synthase family.</text>
</comment>
<organism evidence="8 9">
    <name type="scientific">Flagellimonas abyssi</name>
    <dbReference type="NCBI Taxonomy" id="2864871"/>
    <lineage>
        <taxon>Bacteria</taxon>
        <taxon>Pseudomonadati</taxon>
        <taxon>Bacteroidota</taxon>
        <taxon>Flavobacteriia</taxon>
        <taxon>Flavobacteriales</taxon>
        <taxon>Flavobacteriaceae</taxon>
        <taxon>Flagellimonas</taxon>
    </lineage>
</organism>
<reference evidence="8 9" key="1">
    <citation type="submission" date="2021-08" db="EMBL/GenBank/DDBJ databases">
        <title>Muricauda profundi sp. nov., a marine bacterium isolated from deep seawater of the Mariana Trench.</title>
        <authorList>
            <person name="Wei Y."/>
        </authorList>
    </citation>
    <scope>NUCLEOTIDE SEQUENCE [LARGE SCALE GENOMIC DNA]</scope>
    <source>
        <strain evidence="8 9">W52</strain>
    </source>
</reference>
<dbReference type="InterPro" id="IPR050833">
    <property type="entry name" value="Poly_Biosynth_Transport"/>
</dbReference>
<evidence type="ECO:0000256" key="1">
    <source>
        <dbReference type="ARBA" id="ARBA00004651"/>
    </source>
</evidence>
<dbReference type="RefSeq" id="WP_220112650.1">
    <property type="nucleotide sequence ID" value="NZ_JAHZSV010000003.1"/>
</dbReference>
<dbReference type="CDD" id="cd13127">
    <property type="entry name" value="MATE_tuaB_like"/>
    <property type="match status" value="1"/>
</dbReference>
<comment type="caution">
    <text evidence="8">The sequence shown here is derived from an EMBL/GenBank/DDBJ whole genome shotgun (WGS) entry which is preliminary data.</text>
</comment>
<evidence type="ECO:0000256" key="3">
    <source>
        <dbReference type="ARBA" id="ARBA00022475"/>
    </source>
</evidence>
<feature type="transmembrane region" description="Helical" evidence="7">
    <location>
        <begin position="46"/>
        <end position="70"/>
    </location>
</feature>
<feature type="transmembrane region" description="Helical" evidence="7">
    <location>
        <begin position="172"/>
        <end position="192"/>
    </location>
</feature>
<evidence type="ECO:0000256" key="4">
    <source>
        <dbReference type="ARBA" id="ARBA00022692"/>
    </source>
</evidence>
<evidence type="ECO:0000313" key="8">
    <source>
        <dbReference type="EMBL" id="MBW8198982.1"/>
    </source>
</evidence>
<feature type="transmembrane region" description="Helical" evidence="7">
    <location>
        <begin position="12"/>
        <end position="34"/>
    </location>
</feature>
<protein>
    <submittedName>
        <fullName evidence="8">MOP flippase family protein</fullName>
    </submittedName>
</protein>
<evidence type="ECO:0000256" key="2">
    <source>
        <dbReference type="ARBA" id="ARBA00007430"/>
    </source>
</evidence>
<comment type="subcellular location">
    <subcellularLocation>
        <location evidence="1">Cell membrane</location>
        <topology evidence="1">Multi-pass membrane protein</topology>
    </subcellularLocation>
</comment>
<evidence type="ECO:0000256" key="5">
    <source>
        <dbReference type="ARBA" id="ARBA00022989"/>
    </source>
</evidence>
<dbReference type="NCBIfam" id="NF007773">
    <property type="entry name" value="PRK10459.1"/>
    <property type="match status" value="1"/>
</dbReference>
<accession>A0ABS7EQ95</accession>
<feature type="transmembrane region" description="Helical" evidence="7">
    <location>
        <begin position="82"/>
        <end position="102"/>
    </location>
</feature>
<dbReference type="EMBL" id="JAHZSV010000003">
    <property type="protein sequence ID" value="MBW8198982.1"/>
    <property type="molecule type" value="Genomic_DNA"/>
</dbReference>
<feature type="transmembrane region" description="Helical" evidence="7">
    <location>
        <begin position="384"/>
        <end position="404"/>
    </location>
</feature>
<feature type="transmembrane region" description="Helical" evidence="7">
    <location>
        <begin position="292"/>
        <end position="315"/>
    </location>
</feature>